<evidence type="ECO:0000256" key="1">
    <source>
        <dbReference type="ARBA" id="ARBA00001936"/>
    </source>
</evidence>
<feature type="binding site" evidence="6">
    <location>
        <position position="114"/>
    </location>
    <ligand>
        <name>(S)-malate</name>
        <dbReference type="ChEBI" id="CHEBI:15589"/>
    </ligand>
</feature>
<feature type="active site" description="Proton donor" evidence="5">
    <location>
        <position position="60"/>
    </location>
</feature>
<dbReference type="AlphaFoldDB" id="A0A0C3AWL0"/>
<dbReference type="InterPro" id="IPR015884">
    <property type="entry name" value="Malic_enzyme_CS"/>
</dbReference>
<evidence type="ECO:0000259" key="10">
    <source>
        <dbReference type="SMART" id="SM01274"/>
    </source>
</evidence>
<dbReference type="InterPro" id="IPR037062">
    <property type="entry name" value="Malic_N_dom_sf"/>
</dbReference>
<feature type="active site" description="Proton acceptor" evidence="5">
    <location>
        <position position="132"/>
    </location>
</feature>
<dbReference type="InterPro" id="IPR046346">
    <property type="entry name" value="Aminoacid_DH-like_N_sf"/>
</dbReference>
<name>A0A0C3AWL0_SERVB</name>
<dbReference type="OrthoDB" id="5365701at2759"/>
<feature type="binding site" evidence="7">
    <location>
        <position position="229"/>
    </location>
    <ligand>
        <name>a divalent metal cation</name>
        <dbReference type="ChEBI" id="CHEBI:60240"/>
    </ligand>
</feature>
<dbReference type="Gene3D" id="3.40.50.720">
    <property type="entry name" value="NAD(P)-binding Rossmann-like Domain"/>
    <property type="match status" value="1"/>
</dbReference>
<gene>
    <name evidence="11" type="ORF">M408DRAFT_328983</name>
</gene>
<dbReference type="CDD" id="cd05312">
    <property type="entry name" value="NAD_bind_1_malic_enz"/>
    <property type="match status" value="1"/>
</dbReference>
<evidence type="ECO:0000259" key="9">
    <source>
        <dbReference type="SMART" id="SM00919"/>
    </source>
</evidence>
<dbReference type="Pfam" id="PF03949">
    <property type="entry name" value="Malic_M"/>
    <property type="match status" value="1"/>
</dbReference>
<keyword evidence="12" id="KW-1185">Reference proteome</keyword>
<evidence type="ECO:0000256" key="3">
    <source>
        <dbReference type="ARBA" id="ARBA00022723"/>
    </source>
</evidence>
<dbReference type="InterPro" id="IPR012302">
    <property type="entry name" value="Malic_NAD-bd"/>
</dbReference>
<evidence type="ECO:0000313" key="12">
    <source>
        <dbReference type="Proteomes" id="UP000054097"/>
    </source>
</evidence>
<evidence type="ECO:0000313" key="11">
    <source>
        <dbReference type="EMBL" id="KIM28915.1"/>
    </source>
</evidence>
<dbReference type="PRINTS" id="PR00072">
    <property type="entry name" value="MALOXRDTASE"/>
</dbReference>
<accession>A0A0C3AWL0</accession>
<dbReference type="GO" id="GO:0005739">
    <property type="term" value="C:mitochondrion"/>
    <property type="evidence" value="ECO:0007669"/>
    <property type="project" value="TreeGrafter"/>
</dbReference>
<comment type="cofactor">
    <cofactor evidence="7">
        <name>Mg(2+)</name>
        <dbReference type="ChEBI" id="CHEBI:18420"/>
    </cofactor>
    <cofactor evidence="7">
        <name>Mn(2+)</name>
        <dbReference type="ChEBI" id="CHEBI:29035"/>
    </cofactor>
    <text evidence="7">Divalent metal cations. Prefers magnesium or manganese.</text>
</comment>
<dbReference type="InterPro" id="IPR012301">
    <property type="entry name" value="Malic_N_dom"/>
</dbReference>
<dbReference type="InterPro" id="IPR001891">
    <property type="entry name" value="Malic_OxRdtase"/>
</dbReference>
<dbReference type="GO" id="GO:0051287">
    <property type="term" value="F:NAD binding"/>
    <property type="evidence" value="ECO:0007669"/>
    <property type="project" value="InterPro"/>
</dbReference>
<evidence type="ECO:0000256" key="2">
    <source>
        <dbReference type="ARBA" id="ARBA00008785"/>
    </source>
</evidence>
<comment type="cofactor">
    <cofactor evidence="1">
        <name>Mn(2+)</name>
        <dbReference type="ChEBI" id="CHEBI:29035"/>
    </cofactor>
</comment>
<dbReference type="SUPFAM" id="SSF53223">
    <property type="entry name" value="Aminoacid dehydrogenase-like, N-terminal domain"/>
    <property type="match status" value="1"/>
</dbReference>
<dbReference type="GO" id="GO:0004471">
    <property type="term" value="F:malate dehydrogenase (decarboxylating) (NAD+) activity"/>
    <property type="evidence" value="ECO:0007669"/>
    <property type="project" value="TreeGrafter"/>
</dbReference>
<dbReference type="STRING" id="933852.A0A0C3AWL0"/>
<dbReference type="GO" id="GO:0006108">
    <property type="term" value="P:malate metabolic process"/>
    <property type="evidence" value="ECO:0007669"/>
    <property type="project" value="TreeGrafter"/>
</dbReference>
<sequence>MTPPALAQNNQYKRTLLQLRSKGERNLEKYIFLSSLKQYDEDMFYAILMANMPEICPLIYTPTVGEACLEFSHIFRKPEGLYVSIEDKGNIKNILKIWPKKAETRITVVTDGSRILGLGDLGVNGMPISIGKLSLYIAGAGFKPESTLPICLDLGTNNPKNLEDPLYLGLRQKRVGDAEMDAFMDEFMDAMAEVFPKILVQFEDFSTEHAFHYLDRYRHTAKVPVFNDDIQGTGAVVLSGFVNAAKLSSDASGRALTDHKVLFLGAGSAGVGVAKQVMSFFTLQGMSEADARNRIYFIDSQGLITADRPKLQEHKKYFARTDYSGPPLKGLSEIIDYVKPTALFGLSTMKGAFTQEVVEKMAVLNPRPIIFPLSNPVSLSECEFKEAIEWTDGKVIFASGSPFLPYTYKGKEYYPGQGNNMYVFPGIGFGGVLAKCTHVTNSMVENGSLALADSLTQEERDLGMIYPRLTRVREVSTQIAARVIHIAQEEKVDRNNVLRNMDDHALLEYVQKRSWYPSVKTT</sequence>
<dbReference type="Proteomes" id="UP000054097">
    <property type="component" value="Unassembled WGS sequence"/>
</dbReference>
<protein>
    <recommendedName>
        <fullName evidence="8">Malic enzyme</fullName>
    </recommendedName>
</protein>
<feature type="binding site" evidence="6">
    <location>
        <position position="375"/>
    </location>
    <ligand>
        <name>(S)-malate</name>
        <dbReference type="ChEBI" id="CHEBI:15589"/>
    </ligand>
</feature>
<organism evidence="11 12">
    <name type="scientific">Serendipita vermifera MAFF 305830</name>
    <dbReference type="NCBI Taxonomy" id="933852"/>
    <lineage>
        <taxon>Eukaryota</taxon>
        <taxon>Fungi</taxon>
        <taxon>Dikarya</taxon>
        <taxon>Basidiomycota</taxon>
        <taxon>Agaricomycotina</taxon>
        <taxon>Agaricomycetes</taxon>
        <taxon>Sebacinales</taxon>
        <taxon>Serendipitaceae</taxon>
        <taxon>Serendipita</taxon>
    </lineage>
</organism>
<dbReference type="NCBIfam" id="NF010052">
    <property type="entry name" value="PRK13529.1"/>
    <property type="match status" value="1"/>
</dbReference>
<dbReference type="SMART" id="SM01274">
    <property type="entry name" value="malic"/>
    <property type="match status" value="1"/>
</dbReference>
<dbReference type="SUPFAM" id="SSF51735">
    <property type="entry name" value="NAD(P)-binding Rossmann-fold domains"/>
    <property type="match status" value="1"/>
</dbReference>
<comment type="similarity">
    <text evidence="2 8">Belongs to the malic enzymes family.</text>
</comment>
<dbReference type="HOGENOM" id="CLU_011405_5_2_1"/>
<dbReference type="InterPro" id="IPR036291">
    <property type="entry name" value="NAD(P)-bd_dom_sf"/>
</dbReference>
<evidence type="ECO:0000256" key="7">
    <source>
        <dbReference type="PIRSR" id="PIRSR000106-3"/>
    </source>
</evidence>
<keyword evidence="3 7" id="KW-0479">Metal-binding</keyword>
<reference evidence="12" key="2">
    <citation type="submission" date="2015-01" db="EMBL/GenBank/DDBJ databases">
        <title>Evolutionary Origins and Diversification of the Mycorrhizal Mutualists.</title>
        <authorList>
            <consortium name="DOE Joint Genome Institute"/>
            <consortium name="Mycorrhizal Genomics Consortium"/>
            <person name="Kohler A."/>
            <person name="Kuo A."/>
            <person name="Nagy L.G."/>
            <person name="Floudas D."/>
            <person name="Copeland A."/>
            <person name="Barry K.W."/>
            <person name="Cichocki N."/>
            <person name="Veneault-Fourrey C."/>
            <person name="LaButti K."/>
            <person name="Lindquist E.A."/>
            <person name="Lipzen A."/>
            <person name="Lundell T."/>
            <person name="Morin E."/>
            <person name="Murat C."/>
            <person name="Riley R."/>
            <person name="Ohm R."/>
            <person name="Sun H."/>
            <person name="Tunlid A."/>
            <person name="Henrissat B."/>
            <person name="Grigoriev I.V."/>
            <person name="Hibbett D.S."/>
            <person name="Martin F."/>
        </authorList>
    </citation>
    <scope>NUCLEOTIDE SEQUENCE [LARGE SCALE GENOMIC DNA]</scope>
    <source>
        <strain evidence="12">MAFF 305830</strain>
    </source>
</reference>
<evidence type="ECO:0000256" key="5">
    <source>
        <dbReference type="PIRSR" id="PIRSR000106-1"/>
    </source>
</evidence>
<evidence type="ECO:0000256" key="4">
    <source>
        <dbReference type="ARBA" id="ARBA00023002"/>
    </source>
</evidence>
<dbReference type="PIRSF" id="PIRSF000106">
    <property type="entry name" value="ME"/>
    <property type="match status" value="1"/>
</dbReference>
<reference evidence="11 12" key="1">
    <citation type="submission" date="2014-04" db="EMBL/GenBank/DDBJ databases">
        <authorList>
            <consortium name="DOE Joint Genome Institute"/>
            <person name="Kuo A."/>
            <person name="Zuccaro A."/>
            <person name="Kohler A."/>
            <person name="Nagy L.G."/>
            <person name="Floudas D."/>
            <person name="Copeland A."/>
            <person name="Barry K.W."/>
            <person name="Cichocki N."/>
            <person name="Veneault-Fourrey C."/>
            <person name="LaButti K."/>
            <person name="Lindquist E.A."/>
            <person name="Lipzen A."/>
            <person name="Lundell T."/>
            <person name="Morin E."/>
            <person name="Murat C."/>
            <person name="Sun H."/>
            <person name="Tunlid A."/>
            <person name="Henrissat B."/>
            <person name="Grigoriev I.V."/>
            <person name="Hibbett D.S."/>
            <person name="Martin F."/>
            <person name="Nordberg H.P."/>
            <person name="Cantor M.N."/>
            <person name="Hua S.X."/>
        </authorList>
    </citation>
    <scope>NUCLEOTIDE SEQUENCE [LARGE SCALE GENOMIC DNA]</scope>
    <source>
        <strain evidence="11 12">MAFF 305830</strain>
    </source>
</reference>
<evidence type="ECO:0000256" key="8">
    <source>
        <dbReference type="RuleBase" id="RU003426"/>
    </source>
</evidence>
<feature type="domain" description="Malic enzyme N-terminal" evidence="10">
    <location>
        <begin position="37"/>
        <end position="218"/>
    </location>
</feature>
<dbReference type="GO" id="GO:0046872">
    <property type="term" value="F:metal ion binding"/>
    <property type="evidence" value="ECO:0007669"/>
    <property type="project" value="UniProtKB-KW"/>
</dbReference>
<dbReference type="PANTHER" id="PTHR23406">
    <property type="entry name" value="MALIC ENZYME-RELATED"/>
    <property type="match status" value="1"/>
</dbReference>
<dbReference type="Pfam" id="PF00390">
    <property type="entry name" value="malic"/>
    <property type="match status" value="1"/>
</dbReference>
<feature type="binding site" evidence="7">
    <location>
        <position position="204"/>
    </location>
    <ligand>
        <name>a divalent metal cation</name>
        <dbReference type="ChEBI" id="CHEBI:60240"/>
    </ligand>
</feature>
<keyword evidence="4 8" id="KW-0560">Oxidoreductase</keyword>
<dbReference type="FunFam" id="3.40.50.720:FF:000182">
    <property type="entry name" value="NAD-dependent malic enzyme"/>
    <property type="match status" value="1"/>
</dbReference>
<feature type="domain" description="Malic enzyme NAD-binding" evidence="9">
    <location>
        <begin position="230"/>
        <end position="488"/>
    </location>
</feature>
<dbReference type="SMART" id="SM00919">
    <property type="entry name" value="Malic_M"/>
    <property type="match status" value="1"/>
</dbReference>
<dbReference type="PROSITE" id="PS00331">
    <property type="entry name" value="MALIC_ENZYMES"/>
    <property type="match status" value="1"/>
</dbReference>
<proteinExistence type="inferred from homology"/>
<dbReference type="Gene3D" id="3.40.50.10380">
    <property type="entry name" value="Malic enzyme, N-terminal domain"/>
    <property type="match status" value="1"/>
</dbReference>
<evidence type="ECO:0000256" key="6">
    <source>
        <dbReference type="PIRSR" id="PIRSR000106-2"/>
    </source>
</evidence>
<feature type="binding site" evidence="6">
    <location>
        <position position="419"/>
    </location>
    <ligand>
        <name>(S)-malate</name>
        <dbReference type="ChEBI" id="CHEBI:15589"/>
    </ligand>
</feature>
<dbReference type="EMBL" id="KN824290">
    <property type="protein sequence ID" value="KIM28915.1"/>
    <property type="molecule type" value="Genomic_DNA"/>
</dbReference>
<dbReference type="PANTHER" id="PTHR23406:SF32">
    <property type="entry name" value="NADP-DEPENDENT MALIC ENZYME"/>
    <property type="match status" value="1"/>
</dbReference>
<feature type="binding site" evidence="7">
    <location>
        <position position="203"/>
    </location>
    <ligand>
        <name>a divalent metal cation</name>
        <dbReference type="ChEBI" id="CHEBI:60240"/>
    </ligand>
</feature>